<dbReference type="InterPro" id="IPR036452">
    <property type="entry name" value="Ribo_hydro-like"/>
</dbReference>
<organism evidence="6 7">
    <name type="scientific">Triangularia setosa</name>
    <dbReference type="NCBI Taxonomy" id="2587417"/>
    <lineage>
        <taxon>Eukaryota</taxon>
        <taxon>Fungi</taxon>
        <taxon>Dikarya</taxon>
        <taxon>Ascomycota</taxon>
        <taxon>Pezizomycotina</taxon>
        <taxon>Sordariomycetes</taxon>
        <taxon>Sordariomycetidae</taxon>
        <taxon>Sordariales</taxon>
        <taxon>Podosporaceae</taxon>
        <taxon>Triangularia</taxon>
    </lineage>
</organism>
<proteinExistence type="inferred from homology"/>
<accession>A0AAN6W373</accession>
<feature type="chain" id="PRO_5042960328" evidence="4">
    <location>
        <begin position="22"/>
        <end position="394"/>
    </location>
</feature>
<dbReference type="PANTHER" id="PTHR12304">
    <property type="entry name" value="INOSINE-URIDINE PREFERRING NUCLEOSIDE HYDROLASE"/>
    <property type="match status" value="1"/>
</dbReference>
<comment type="caution">
    <text evidence="6">The sequence shown here is derived from an EMBL/GenBank/DDBJ whole genome shotgun (WGS) entry which is preliminary data.</text>
</comment>
<evidence type="ECO:0000256" key="3">
    <source>
        <dbReference type="ARBA" id="ARBA00023295"/>
    </source>
</evidence>
<dbReference type="EMBL" id="MU866275">
    <property type="protein sequence ID" value="KAK4174558.1"/>
    <property type="molecule type" value="Genomic_DNA"/>
</dbReference>
<name>A0AAN6W373_9PEZI</name>
<dbReference type="PANTHER" id="PTHR12304:SF25">
    <property type="entry name" value="INOSINE_URIDINE-PREFERRING NUCLEOSIDE HYDROLASE DOMAIN-CONTAINING PROTEIN"/>
    <property type="match status" value="1"/>
</dbReference>
<dbReference type="AlphaFoldDB" id="A0AAN6W373"/>
<dbReference type="GO" id="GO:0006152">
    <property type="term" value="P:purine nucleoside catabolic process"/>
    <property type="evidence" value="ECO:0007669"/>
    <property type="project" value="TreeGrafter"/>
</dbReference>
<protein>
    <submittedName>
        <fullName evidence="6">Nucleoside hydrolase</fullName>
    </submittedName>
</protein>
<keyword evidence="4" id="KW-0732">Signal</keyword>
<gene>
    <name evidence="6" type="ORF">QBC36DRAFT_38203</name>
</gene>
<reference evidence="6" key="1">
    <citation type="journal article" date="2023" name="Mol. Phylogenet. Evol.">
        <title>Genome-scale phylogeny and comparative genomics of the fungal order Sordariales.</title>
        <authorList>
            <person name="Hensen N."/>
            <person name="Bonometti L."/>
            <person name="Westerberg I."/>
            <person name="Brannstrom I.O."/>
            <person name="Guillou S."/>
            <person name="Cros-Aarteil S."/>
            <person name="Calhoun S."/>
            <person name="Haridas S."/>
            <person name="Kuo A."/>
            <person name="Mondo S."/>
            <person name="Pangilinan J."/>
            <person name="Riley R."/>
            <person name="LaButti K."/>
            <person name="Andreopoulos B."/>
            <person name="Lipzen A."/>
            <person name="Chen C."/>
            <person name="Yan M."/>
            <person name="Daum C."/>
            <person name="Ng V."/>
            <person name="Clum A."/>
            <person name="Steindorff A."/>
            <person name="Ohm R.A."/>
            <person name="Martin F."/>
            <person name="Silar P."/>
            <person name="Natvig D.O."/>
            <person name="Lalanne C."/>
            <person name="Gautier V."/>
            <person name="Ament-Velasquez S.L."/>
            <person name="Kruys A."/>
            <person name="Hutchinson M.I."/>
            <person name="Powell A.J."/>
            <person name="Barry K."/>
            <person name="Miller A.N."/>
            <person name="Grigoriev I.V."/>
            <person name="Debuchy R."/>
            <person name="Gladieux P."/>
            <person name="Hiltunen Thoren M."/>
            <person name="Johannesson H."/>
        </authorList>
    </citation>
    <scope>NUCLEOTIDE SEQUENCE</scope>
    <source>
        <strain evidence="6">CBS 892.96</strain>
    </source>
</reference>
<evidence type="ECO:0000256" key="4">
    <source>
        <dbReference type="SAM" id="SignalP"/>
    </source>
</evidence>
<feature type="signal peptide" evidence="4">
    <location>
        <begin position="1"/>
        <end position="21"/>
    </location>
</feature>
<dbReference type="Pfam" id="PF01156">
    <property type="entry name" value="IU_nuc_hydro"/>
    <property type="match status" value="1"/>
</dbReference>
<dbReference type="SUPFAM" id="SSF53590">
    <property type="entry name" value="Nucleoside hydrolase"/>
    <property type="match status" value="1"/>
</dbReference>
<dbReference type="InterPro" id="IPR023186">
    <property type="entry name" value="IUNH"/>
</dbReference>
<keyword evidence="7" id="KW-1185">Reference proteome</keyword>
<sequence>MLRPRTLFYILALLFSSPASTHPSQPLPSLPISTNTQPKVILDNDWNPTAFIAFLLPLYYNHAVLGLASDTANSWALQTGLHALASLEIASLSSCIPVYKGSDYPLLQTAHTFQTYEVLHGKLPWKGVFAKENATNEQLGNDPTSGDPRRVVKEAFTTKEHYGFPNGSFAEGSAAEFLVRAVRENPGQVRIFSGGSLTNIALAVRLDADFAKNTAGLWIMGGYVDRFLEQAVGDVLRADLVSDINFVVDPEATKIVLTADFPNITLVANSANGVIPDQAFLDELVAVNDNPLSRLVRANQPTYLPFWDETAAAVMVDREGVVLDEVEVYVDIDTSYHSPFYGYIRPYQAALMPPGLRKVKYINKVNDTKVAEMIKTVVQFPPRDCSELGVGGGV</sequence>
<evidence type="ECO:0000313" key="7">
    <source>
        <dbReference type="Proteomes" id="UP001302321"/>
    </source>
</evidence>
<dbReference type="Gene3D" id="3.90.245.10">
    <property type="entry name" value="Ribonucleoside hydrolase-like"/>
    <property type="match status" value="1"/>
</dbReference>
<dbReference type="GO" id="GO:0008477">
    <property type="term" value="F:purine nucleosidase activity"/>
    <property type="evidence" value="ECO:0007669"/>
    <property type="project" value="TreeGrafter"/>
</dbReference>
<reference evidence="6" key="2">
    <citation type="submission" date="2023-05" db="EMBL/GenBank/DDBJ databases">
        <authorList>
            <consortium name="Lawrence Berkeley National Laboratory"/>
            <person name="Steindorff A."/>
            <person name="Hensen N."/>
            <person name="Bonometti L."/>
            <person name="Westerberg I."/>
            <person name="Brannstrom I.O."/>
            <person name="Guillou S."/>
            <person name="Cros-Aarteil S."/>
            <person name="Calhoun S."/>
            <person name="Haridas S."/>
            <person name="Kuo A."/>
            <person name="Mondo S."/>
            <person name="Pangilinan J."/>
            <person name="Riley R."/>
            <person name="Labutti K."/>
            <person name="Andreopoulos B."/>
            <person name="Lipzen A."/>
            <person name="Chen C."/>
            <person name="Yanf M."/>
            <person name="Daum C."/>
            <person name="Ng V."/>
            <person name="Clum A."/>
            <person name="Ohm R."/>
            <person name="Martin F."/>
            <person name="Silar P."/>
            <person name="Natvig D."/>
            <person name="Lalanne C."/>
            <person name="Gautier V."/>
            <person name="Ament-Velasquez S.L."/>
            <person name="Kruys A."/>
            <person name="Hutchinson M.I."/>
            <person name="Powell A.J."/>
            <person name="Barry K."/>
            <person name="Miller A.N."/>
            <person name="Grigoriev I.V."/>
            <person name="Debuchy R."/>
            <person name="Gladieux P."/>
            <person name="Thoren M.H."/>
            <person name="Johannesson H."/>
        </authorList>
    </citation>
    <scope>NUCLEOTIDE SEQUENCE</scope>
    <source>
        <strain evidence="6">CBS 892.96</strain>
    </source>
</reference>
<feature type="domain" description="Inosine/uridine-preferring nucleoside hydrolase" evidence="5">
    <location>
        <begin position="40"/>
        <end position="335"/>
    </location>
</feature>
<evidence type="ECO:0000313" key="6">
    <source>
        <dbReference type="EMBL" id="KAK4174558.1"/>
    </source>
</evidence>
<keyword evidence="3" id="KW-0326">Glycosidase</keyword>
<evidence type="ECO:0000256" key="2">
    <source>
        <dbReference type="ARBA" id="ARBA00022801"/>
    </source>
</evidence>
<evidence type="ECO:0000256" key="1">
    <source>
        <dbReference type="ARBA" id="ARBA00009176"/>
    </source>
</evidence>
<keyword evidence="2 6" id="KW-0378">Hydrolase</keyword>
<evidence type="ECO:0000259" key="5">
    <source>
        <dbReference type="Pfam" id="PF01156"/>
    </source>
</evidence>
<dbReference type="InterPro" id="IPR001910">
    <property type="entry name" value="Inosine/uridine_hydrolase_dom"/>
</dbReference>
<comment type="similarity">
    <text evidence="1">Belongs to the IUNH family.</text>
</comment>
<dbReference type="Proteomes" id="UP001302321">
    <property type="component" value="Unassembled WGS sequence"/>
</dbReference>
<dbReference type="GO" id="GO:0005829">
    <property type="term" value="C:cytosol"/>
    <property type="evidence" value="ECO:0007669"/>
    <property type="project" value="TreeGrafter"/>
</dbReference>